<keyword evidence="2" id="KW-1185">Reference proteome</keyword>
<dbReference type="EMBL" id="CM055097">
    <property type="protein sequence ID" value="KAJ7553514.1"/>
    <property type="molecule type" value="Genomic_DNA"/>
</dbReference>
<reference evidence="2" key="1">
    <citation type="journal article" date="2024" name="Proc. Natl. Acad. Sci. U.S.A.">
        <title>Extraordinary preservation of gene collinearity over three hundred million years revealed in homosporous lycophytes.</title>
        <authorList>
            <person name="Li C."/>
            <person name="Wickell D."/>
            <person name="Kuo L.Y."/>
            <person name="Chen X."/>
            <person name="Nie B."/>
            <person name="Liao X."/>
            <person name="Peng D."/>
            <person name="Ji J."/>
            <person name="Jenkins J."/>
            <person name="Williams M."/>
            <person name="Shu S."/>
            <person name="Plott C."/>
            <person name="Barry K."/>
            <person name="Rajasekar S."/>
            <person name="Grimwood J."/>
            <person name="Han X."/>
            <person name="Sun S."/>
            <person name="Hou Z."/>
            <person name="He W."/>
            <person name="Dai G."/>
            <person name="Sun C."/>
            <person name="Schmutz J."/>
            <person name="Leebens-Mack J.H."/>
            <person name="Li F.W."/>
            <person name="Wang L."/>
        </authorList>
    </citation>
    <scope>NUCLEOTIDE SEQUENCE [LARGE SCALE GENOMIC DNA]</scope>
    <source>
        <strain evidence="2">cv. PW_Plant_1</strain>
    </source>
</reference>
<evidence type="ECO:0000313" key="1">
    <source>
        <dbReference type="EMBL" id="KAJ7553514.1"/>
    </source>
</evidence>
<protein>
    <submittedName>
        <fullName evidence="1">Uncharacterized protein</fullName>
    </submittedName>
</protein>
<gene>
    <name evidence="1" type="ORF">O6H91_06G101300</name>
</gene>
<accession>A0ACC2DGQ4</accession>
<dbReference type="Proteomes" id="UP001162992">
    <property type="component" value="Chromosome 6"/>
</dbReference>
<evidence type="ECO:0000313" key="2">
    <source>
        <dbReference type="Proteomes" id="UP001162992"/>
    </source>
</evidence>
<comment type="caution">
    <text evidence="1">The sequence shown here is derived from an EMBL/GenBank/DDBJ whole genome shotgun (WGS) entry which is preliminary data.</text>
</comment>
<name>A0ACC2DGQ4_DIPCM</name>
<proteinExistence type="predicted"/>
<organism evidence="1 2">
    <name type="scientific">Diphasiastrum complanatum</name>
    <name type="common">Issler's clubmoss</name>
    <name type="synonym">Lycopodium complanatum</name>
    <dbReference type="NCBI Taxonomy" id="34168"/>
    <lineage>
        <taxon>Eukaryota</taxon>
        <taxon>Viridiplantae</taxon>
        <taxon>Streptophyta</taxon>
        <taxon>Embryophyta</taxon>
        <taxon>Tracheophyta</taxon>
        <taxon>Lycopodiopsida</taxon>
        <taxon>Lycopodiales</taxon>
        <taxon>Lycopodiaceae</taxon>
        <taxon>Lycopodioideae</taxon>
        <taxon>Diphasiastrum</taxon>
    </lineage>
</organism>
<sequence>MNFMTKATLIHTTSKDESFQMLSILAFHKLQTAQEMITAYSTFCKSYPKNVFIHFLVSSNDQANSMEYLAFIFQKSHQSDSSMTSTRLDTREGLRPNTGEADNWSGHLSLAGTSVSQVVREAVICDSRDPSRQ</sequence>